<feature type="domain" description="IPT/TIG" evidence="4">
    <location>
        <begin position="35"/>
        <end position="114"/>
    </location>
</feature>
<dbReference type="RefSeq" id="WP_183305147.1">
    <property type="nucleotide sequence ID" value="NZ_JACIEP010000001.1"/>
</dbReference>
<protein>
    <submittedName>
        <fullName evidence="5">Sugar lactone lactonase YvrE</fullName>
    </submittedName>
</protein>
<name>A0A840CHP5_9BACT</name>
<keyword evidence="6" id="KW-1185">Reference proteome</keyword>
<dbReference type="Proteomes" id="UP000555103">
    <property type="component" value="Unassembled WGS sequence"/>
</dbReference>
<keyword evidence="3" id="KW-0732">Signal</keyword>
<evidence type="ECO:0000256" key="1">
    <source>
        <dbReference type="ARBA" id="ARBA00022737"/>
    </source>
</evidence>
<dbReference type="SUPFAM" id="SSF81296">
    <property type="entry name" value="E set domains"/>
    <property type="match status" value="1"/>
</dbReference>
<dbReference type="AlphaFoldDB" id="A0A840CHP5"/>
<reference evidence="5 6" key="1">
    <citation type="submission" date="2020-08" db="EMBL/GenBank/DDBJ databases">
        <title>Genomic Encyclopedia of Type Strains, Phase IV (KMG-IV): sequencing the most valuable type-strain genomes for metagenomic binning, comparative biology and taxonomic classification.</title>
        <authorList>
            <person name="Goeker M."/>
        </authorList>
    </citation>
    <scope>NUCLEOTIDE SEQUENCE [LARGE SCALE GENOMIC DNA]</scope>
    <source>
        <strain evidence="5 6">DSM 104969</strain>
    </source>
</reference>
<evidence type="ECO:0000256" key="3">
    <source>
        <dbReference type="SAM" id="SignalP"/>
    </source>
</evidence>
<dbReference type="InterPro" id="IPR011042">
    <property type="entry name" value="6-blade_b-propeller_TolB-like"/>
</dbReference>
<keyword evidence="1" id="KW-0677">Repeat</keyword>
<evidence type="ECO:0000313" key="6">
    <source>
        <dbReference type="Proteomes" id="UP000555103"/>
    </source>
</evidence>
<dbReference type="PROSITE" id="PS51125">
    <property type="entry name" value="NHL"/>
    <property type="match status" value="1"/>
</dbReference>
<dbReference type="Pfam" id="PF01833">
    <property type="entry name" value="TIG"/>
    <property type="match status" value="1"/>
</dbReference>
<comment type="caution">
    <text evidence="5">The sequence shown here is derived from an EMBL/GenBank/DDBJ whole genome shotgun (WGS) entry which is preliminary data.</text>
</comment>
<proteinExistence type="predicted"/>
<dbReference type="InterPro" id="IPR002909">
    <property type="entry name" value="IPT_dom"/>
</dbReference>
<feature type="chain" id="PRO_5032653222" evidence="3">
    <location>
        <begin position="18"/>
        <end position="466"/>
    </location>
</feature>
<dbReference type="InterPro" id="IPR001258">
    <property type="entry name" value="NHL_repeat"/>
</dbReference>
<dbReference type="EMBL" id="JACIEP010000001">
    <property type="protein sequence ID" value="MBB4034179.1"/>
    <property type="molecule type" value="Genomic_DNA"/>
</dbReference>
<dbReference type="InterPro" id="IPR014756">
    <property type="entry name" value="Ig_E-set"/>
</dbReference>
<dbReference type="CDD" id="cd00603">
    <property type="entry name" value="IPT_PCSR"/>
    <property type="match status" value="1"/>
</dbReference>
<dbReference type="Pfam" id="PF01436">
    <property type="entry name" value="NHL"/>
    <property type="match status" value="1"/>
</dbReference>
<sequence length="466" mass="50240">MSKIRIIYLAIALFSFASLTTSCDDDDEIQSVTGISEFSPLQGGYGTNVLISGENFPIDASRVSVTINEIDIPILRSNEEQLLVEIPKNKEIGSAPLVITIDGQSFTTLSKFSYMRTRTVSSLAGTGERGYQDGPGNEAMFSFTTDWGETRRGGIDVDDELNVYVSDAANQCIRKIAPDGTVTTVAGQGPVEITDWGLNWRHENDGKGSYNAQIRPTDVKVDSKGNMYVTDDYVGGVVMFEPDGKAHYLGWGGGINCIAVDEANNTLYLNDHNAGIIYTSAMDNYGPSPAAIEKIISGVQWSAGMVVDKRNGDLYLVYHDANQILKYKRGDWENPTVVAGSGQEGYADGTAMSAQFYYPWGIAMDSDGNLYVGGNGHSTGTSSALDQSIRFIDYNTGYVTTFAGGQYAGFTNGEFAIPSYAGINNTISGNSSPVRFSAPTGVAVDKNGTVYVLDRANNVVRKIETE</sequence>
<dbReference type="Gene3D" id="2.120.10.30">
    <property type="entry name" value="TolB, C-terminal domain"/>
    <property type="match status" value="2"/>
</dbReference>
<dbReference type="PANTHER" id="PTHR13833">
    <property type="match status" value="1"/>
</dbReference>
<dbReference type="SUPFAM" id="SSF63825">
    <property type="entry name" value="YWTD domain"/>
    <property type="match status" value="1"/>
</dbReference>
<feature type="repeat" description="NHL" evidence="2">
    <location>
        <begin position="436"/>
        <end position="466"/>
    </location>
</feature>
<feature type="signal peptide" evidence="3">
    <location>
        <begin position="1"/>
        <end position="17"/>
    </location>
</feature>
<accession>A0A840CHP5</accession>
<organism evidence="5 6">
    <name type="scientific">Dysgonomonas hofstadii</name>
    <dbReference type="NCBI Taxonomy" id="637886"/>
    <lineage>
        <taxon>Bacteria</taxon>
        <taxon>Pseudomonadati</taxon>
        <taxon>Bacteroidota</taxon>
        <taxon>Bacteroidia</taxon>
        <taxon>Bacteroidales</taxon>
        <taxon>Dysgonomonadaceae</taxon>
        <taxon>Dysgonomonas</taxon>
    </lineage>
</organism>
<dbReference type="Gene3D" id="2.60.40.10">
    <property type="entry name" value="Immunoglobulins"/>
    <property type="match status" value="1"/>
</dbReference>
<dbReference type="InterPro" id="IPR013783">
    <property type="entry name" value="Ig-like_fold"/>
</dbReference>
<dbReference type="PANTHER" id="PTHR13833:SF71">
    <property type="entry name" value="NHL DOMAIN-CONTAINING PROTEIN"/>
    <property type="match status" value="1"/>
</dbReference>
<evidence type="ECO:0000259" key="4">
    <source>
        <dbReference type="Pfam" id="PF01833"/>
    </source>
</evidence>
<evidence type="ECO:0000256" key="2">
    <source>
        <dbReference type="PROSITE-ProRule" id="PRU00504"/>
    </source>
</evidence>
<evidence type="ECO:0000313" key="5">
    <source>
        <dbReference type="EMBL" id="MBB4034179.1"/>
    </source>
</evidence>
<gene>
    <name evidence="5" type="ORF">GGR21_000064</name>
</gene>
<dbReference type="PROSITE" id="PS51257">
    <property type="entry name" value="PROKAR_LIPOPROTEIN"/>
    <property type="match status" value="1"/>
</dbReference>